<evidence type="ECO:0000313" key="3">
    <source>
        <dbReference type="Proteomes" id="UP000277212"/>
    </source>
</evidence>
<dbReference type="AlphaFoldDB" id="A0A3M2SIQ0"/>
<dbReference type="OrthoDB" id="5232429at2759"/>
<dbReference type="GO" id="GO:0016627">
    <property type="term" value="F:oxidoreductase activity, acting on the CH-CH group of donors"/>
    <property type="evidence" value="ECO:0007669"/>
    <property type="project" value="InterPro"/>
</dbReference>
<feature type="domain" description="Acyl-CoA oxidase/dehydrogenase middle" evidence="1">
    <location>
        <begin position="1"/>
        <end position="52"/>
    </location>
</feature>
<keyword evidence="3" id="KW-1185">Reference proteome</keyword>
<reference evidence="2 3" key="1">
    <citation type="submission" date="2017-06" db="EMBL/GenBank/DDBJ databases">
        <title>Comparative genomic analysis of Ambrosia Fusariam Clade fungi.</title>
        <authorList>
            <person name="Stajich J.E."/>
            <person name="Carrillo J."/>
            <person name="Kijimoto T."/>
            <person name="Eskalen A."/>
            <person name="O'Donnell K."/>
            <person name="Kasson M."/>
        </authorList>
    </citation>
    <scope>NUCLEOTIDE SEQUENCE [LARGE SCALE GENOMIC DNA]</scope>
    <source>
        <strain evidence="2">UCR3666</strain>
    </source>
</reference>
<gene>
    <name evidence="2" type="ORF">CDV36_002869</name>
</gene>
<proteinExistence type="predicted"/>
<dbReference type="Gene3D" id="2.40.110.10">
    <property type="entry name" value="Butyryl-CoA Dehydrogenase, subunit A, domain 2"/>
    <property type="match status" value="1"/>
</dbReference>
<dbReference type="SUPFAM" id="SSF56645">
    <property type="entry name" value="Acyl-CoA dehydrogenase NM domain-like"/>
    <property type="match status" value="1"/>
</dbReference>
<protein>
    <recommendedName>
        <fullName evidence="1">Acyl-CoA oxidase/dehydrogenase middle domain-containing protein</fullName>
    </recommendedName>
</protein>
<evidence type="ECO:0000313" key="2">
    <source>
        <dbReference type="EMBL" id="RMJ17431.1"/>
    </source>
</evidence>
<sequence>MTEPNVASSDATNIQFDMKRDGDEYILNASKWWSSGAGDLRCGLYIVMGNKADASIQIPTTNNQSFSSHPEMGSVIDMPLRIASASRSVTDRRGNLKDWSLEPIYSKRTANFFRPVMDVIMQSYPGATFAYEYFVSILPQSDVAHVAYLPSKGLNIFIPAPTDTLDFVYEQPTYETILPIDLGSLGPTRKAPLGYVVHARSGDTGSDANAGFFIRNLLGDDDTGKPIFRFELRNILAVHFRLKDHLGRGVASSSTL</sequence>
<dbReference type="Pfam" id="PF02770">
    <property type="entry name" value="Acyl-CoA_dh_M"/>
    <property type="match status" value="1"/>
</dbReference>
<dbReference type="PANTHER" id="PTHR47585">
    <property type="match status" value="1"/>
</dbReference>
<accession>A0A3M2SIQ0</accession>
<dbReference type="InterPro" id="IPR006091">
    <property type="entry name" value="Acyl-CoA_Oxase/DH_mid-dom"/>
</dbReference>
<organism evidence="2 3">
    <name type="scientific">Fusarium kuroshium</name>
    <dbReference type="NCBI Taxonomy" id="2010991"/>
    <lineage>
        <taxon>Eukaryota</taxon>
        <taxon>Fungi</taxon>
        <taxon>Dikarya</taxon>
        <taxon>Ascomycota</taxon>
        <taxon>Pezizomycotina</taxon>
        <taxon>Sordariomycetes</taxon>
        <taxon>Hypocreomycetidae</taxon>
        <taxon>Hypocreales</taxon>
        <taxon>Nectriaceae</taxon>
        <taxon>Fusarium</taxon>
        <taxon>Fusarium solani species complex</taxon>
    </lineage>
</organism>
<dbReference type="EMBL" id="NKUJ01000032">
    <property type="protein sequence ID" value="RMJ17431.1"/>
    <property type="molecule type" value="Genomic_DNA"/>
</dbReference>
<dbReference type="InterPro" id="IPR046373">
    <property type="entry name" value="Acyl-CoA_Oxase/DH_mid-dom_sf"/>
</dbReference>
<dbReference type="STRING" id="2010991.A0A3M2SIQ0"/>
<name>A0A3M2SIQ0_9HYPO</name>
<dbReference type="PANTHER" id="PTHR47585:SF2">
    <property type="entry name" value="DUF1446 DOMAIN PROTEIN (AFU_ORTHOLOGUE AFUA_6G11420)"/>
    <property type="match status" value="1"/>
</dbReference>
<dbReference type="Proteomes" id="UP000277212">
    <property type="component" value="Unassembled WGS sequence"/>
</dbReference>
<dbReference type="InterPro" id="IPR009100">
    <property type="entry name" value="AcylCoA_DH/oxidase_NM_dom_sf"/>
</dbReference>
<comment type="caution">
    <text evidence="2">The sequence shown here is derived from an EMBL/GenBank/DDBJ whole genome shotgun (WGS) entry which is preliminary data.</text>
</comment>
<evidence type="ECO:0000259" key="1">
    <source>
        <dbReference type="Pfam" id="PF02770"/>
    </source>
</evidence>